<dbReference type="GO" id="GO:0004175">
    <property type="term" value="F:endopeptidase activity"/>
    <property type="evidence" value="ECO:0007669"/>
    <property type="project" value="TreeGrafter"/>
</dbReference>
<dbReference type="GO" id="GO:0006508">
    <property type="term" value="P:proteolysis"/>
    <property type="evidence" value="ECO:0007669"/>
    <property type="project" value="InterPro"/>
</dbReference>
<feature type="region of interest" description="Disordered" evidence="1">
    <location>
        <begin position="448"/>
        <end position="488"/>
    </location>
</feature>
<dbReference type="Pfam" id="PF03572">
    <property type="entry name" value="Peptidase_S41"/>
    <property type="match status" value="1"/>
</dbReference>
<organism evidence="4 5">
    <name type="scientific">Pelagerythrobacter rhizovicinus</name>
    <dbReference type="NCBI Taxonomy" id="2268576"/>
    <lineage>
        <taxon>Bacteria</taxon>
        <taxon>Pseudomonadati</taxon>
        <taxon>Pseudomonadota</taxon>
        <taxon>Alphaproteobacteria</taxon>
        <taxon>Sphingomonadales</taxon>
        <taxon>Erythrobacteraceae</taxon>
        <taxon>Pelagerythrobacter</taxon>
    </lineage>
</organism>
<dbReference type="Proteomes" id="UP000293623">
    <property type="component" value="Unassembled WGS sequence"/>
</dbReference>
<dbReference type="AlphaFoldDB" id="A0A4Q2KJB8"/>
<sequence>MKRGRAAFSIVLATSLAACGGGGSGSGGGGNNPIGGTPTPEPTTPACSLSAQQDFVRAVLDEWYLFPDLLATNTDKSDYTDLQSYIDALVAPARAQSRDRYFTYVTSIAEEDAYYESGSNAGFGIRLGYDTGSNRVFVIEGFEGGPGLPQGLDRGVELLEVGSSASSLQSIATLMATGGPQAVIDALGPSDPGVQRVFSIREVGGTERQITVSKTEFPLDPVSDRYGAKIIDDGGKKVGYINLRTFIDPAEPDLRDAFEDFRSQGVTEVIVDFRYNGGGLVRVAELMGDLMGRAYVGQVFSHTTLRPSKSDRNETDLFGSQSQAIAPTKVAFIGTGGTASASELVTNAFIPYLDTNMALVGTNTYGKPVGQYGFDHPEEECDLRLRAVTFKTENANRQGEYYTGLASVVPVTCRASDDIFTQLGDPGEASVAQALAFLRGGAPVCSSISARDPTAMRQDPTARPITSRREVLQPEAPTPAQREVPGLF</sequence>
<comment type="caution">
    <text evidence="4">The sequence shown here is derived from an EMBL/GenBank/DDBJ whole genome shotgun (WGS) entry which is preliminary data.</text>
</comment>
<name>A0A4Q2KJB8_9SPHN</name>
<protein>
    <submittedName>
        <fullName evidence="4">Peptidase S41</fullName>
    </submittedName>
</protein>
<dbReference type="InterPro" id="IPR036034">
    <property type="entry name" value="PDZ_sf"/>
</dbReference>
<feature type="chain" id="PRO_5020953297" evidence="2">
    <location>
        <begin position="21"/>
        <end position="488"/>
    </location>
</feature>
<evidence type="ECO:0000313" key="4">
    <source>
        <dbReference type="EMBL" id="RXZ65298.1"/>
    </source>
</evidence>
<dbReference type="GO" id="GO:0008236">
    <property type="term" value="F:serine-type peptidase activity"/>
    <property type="evidence" value="ECO:0007669"/>
    <property type="project" value="InterPro"/>
</dbReference>
<feature type="signal peptide" evidence="2">
    <location>
        <begin position="1"/>
        <end position="20"/>
    </location>
</feature>
<dbReference type="OrthoDB" id="7168509at2"/>
<dbReference type="InterPro" id="IPR029045">
    <property type="entry name" value="ClpP/crotonase-like_dom_sf"/>
</dbReference>
<dbReference type="Gene3D" id="3.90.226.10">
    <property type="entry name" value="2-enoyl-CoA Hydratase, Chain A, domain 1"/>
    <property type="match status" value="1"/>
</dbReference>
<dbReference type="GO" id="GO:0007165">
    <property type="term" value="P:signal transduction"/>
    <property type="evidence" value="ECO:0007669"/>
    <property type="project" value="TreeGrafter"/>
</dbReference>
<dbReference type="SMART" id="SM00245">
    <property type="entry name" value="TSPc"/>
    <property type="match status" value="1"/>
</dbReference>
<evidence type="ECO:0000313" key="5">
    <source>
        <dbReference type="Proteomes" id="UP000293623"/>
    </source>
</evidence>
<keyword evidence="2" id="KW-0732">Signal</keyword>
<feature type="region of interest" description="Disordered" evidence="1">
    <location>
        <begin position="28"/>
        <end position="47"/>
    </location>
</feature>
<dbReference type="PROSITE" id="PS51257">
    <property type="entry name" value="PROKAR_LIPOPROTEIN"/>
    <property type="match status" value="1"/>
</dbReference>
<dbReference type="Gene3D" id="3.30.750.170">
    <property type="match status" value="1"/>
</dbReference>
<accession>A0A4Q2KJB8</accession>
<evidence type="ECO:0000256" key="1">
    <source>
        <dbReference type="SAM" id="MobiDB-lite"/>
    </source>
</evidence>
<dbReference type="Gene3D" id="2.30.42.10">
    <property type="match status" value="1"/>
</dbReference>
<dbReference type="EMBL" id="SDPV01000001">
    <property type="protein sequence ID" value="RXZ65298.1"/>
    <property type="molecule type" value="Genomic_DNA"/>
</dbReference>
<gene>
    <name evidence="4" type="ORF">ETX26_00600</name>
</gene>
<dbReference type="InterPro" id="IPR005151">
    <property type="entry name" value="Tail-specific_protease"/>
</dbReference>
<dbReference type="PANTHER" id="PTHR32060:SF30">
    <property type="entry name" value="CARBOXY-TERMINAL PROCESSING PROTEASE CTPA"/>
    <property type="match status" value="1"/>
</dbReference>
<dbReference type="SUPFAM" id="SSF52096">
    <property type="entry name" value="ClpP/crotonase"/>
    <property type="match status" value="1"/>
</dbReference>
<proteinExistence type="predicted"/>
<feature type="domain" description="Tail specific protease" evidence="3">
    <location>
        <begin position="205"/>
        <end position="410"/>
    </location>
</feature>
<dbReference type="RefSeq" id="WP_129522788.1">
    <property type="nucleotide sequence ID" value="NZ_SDPV01000001.1"/>
</dbReference>
<reference evidence="4 5" key="1">
    <citation type="submission" date="2019-01" db="EMBL/GenBank/DDBJ databases">
        <title>Altererythrobacter rhizovicinus sp. nov., isolated from the rhizosphere soil of Haloxylon ammodendron.</title>
        <authorList>
            <person name="Li H.-P."/>
            <person name="Gou J.-Y."/>
            <person name="Yao D."/>
            <person name="Han Q.-Q."/>
            <person name="Shao K.-Z."/>
            <person name="Zhao Q."/>
            <person name="Zhang J.-L."/>
        </authorList>
    </citation>
    <scope>NUCLEOTIDE SEQUENCE [LARGE SCALE GENOMIC DNA]</scope>
    <source>
        <strain evidence="4 5">AY-3R</strain>
    </source>
</reference>
<evidence type="ECO:0000256" key="2">
    <source>
        <dbReference type="SAM" id="SignalP"/>
    </source>
</evidence>
<dbReference type="PANTHER" id="PTHR32060">
    <property type="entry name" value="TAIL-SPECIFIC PROTEASE"/>
    <property type="match status" value="1"/>
</dbReference>
<keyword evidence="5" id="KW-1185">Reference proteome</keyword>
<dbReference type="GO" id="GO:0030288">
    <property type="term" value="C:outer membrane-bounded periplasmic space"/>
    <property type="evidence" value="ECO:0007669"/>
    <property type="project" value="TreeGrafter"/>
</dbReference>
<dbReference type="CDD" id="cd07561">
    <property type="entry name" value="Peptidase_S41_CPP_like"/>
    <property type="match status" value="1"/>
</dbReference>
<evidence type="ECO:0000259" key="3">
    <source>
        <dbReference type="SMART" id="SM00245"/>
    </source>
</evidence>